<dbReference type="KEGG" id="mng:MNEG_2486"/>
<dbReference type="GeneID" id="25735364"/>
<evidence type="ECO:0000313" key="2">
    <source>
        <dbReference type="EMBL" id="KIZ05477.1"/>
    </source>
</evidence>
<protein>
    <submittedName>
        <fullName evidence="2">Uncharacterized protein</fullName>
    </submittedName>
</protein>
<dbReference type="EMBL" id="KK100501">
    <property type="protein sequence ID" value="KIZ05477.1"/>
    <property type="molecule type" value="Genomic_DNA"/>
</dbReference>
<proteinExistence type="predicted"/>
<gene>
    <name evidence="2" type="ORF">MNEG_2486</name>
</gene>
<accession>A0A0D2MYP7</accession>
<sequence>MTALMRLLVEATGPHGDARGGGGVGGGGGGGGSEPLWLAAATERDRRLMALWAIVLADGAMKVVSIRTLDARDRDDADSRQLRRSAIALTEAFCAAPGAAAAFIAAAASEESLRLPEGAVFDMFHCLSLVERIAEPLKASAELTNRIASQLEPCAIEAAALAFADLRIVAMADRRGGRPLSLGLLELLSHSDAGAAALLRLPPAEGLGLLVPFLAPREPGDGCSGRGRGGSAAGGSAAADARRGAPAGASSGAEARLTVLMEAITVIQNVFKRAVLLEQHRRWPGGAEAAPPGSSRSASDGAPPESAAGNGLMHASAVVGALTGPLIEVVAGRGAAAGLRGKPIWDVAFYALEALERSIWVVVFGAWGPAAGADVEWHEPPALFLHPGSAAALATTLRGALEAAAHSSSSGNNSGVAVVEAARLLFGAAMANPGRERTQWCREAVTAGLPSLLLRAAVQVSTKLNGPADAARAAATVCLMAYAGGDEPLGFEMQHVRHDQAPGGEPLSAIRARALEALMPCAGSGCPEAAMLAAAGALHACQDSSSAAADLAAHPGAATAVVGALLRCAAAARAAGPSGGGGRLAAGAHTTMQLLSVMALAVDDPRVEAADAGQQQQRRLPEAAARGARDDIEGMFAEAEAALLRLGAAREPGGALAADTAAALGFLRRREAPSPLPLPGPGPLSRADDRRCLVCGRGRGDGVTLRRCSGCRAEGVFYCSVEW</sequence>
<feature type="region of interest" description="Disordered" evidence="1">
    <location>
        <begin position="221"/>
        <end position="248"/>
    </location>
</feature>
<name>A0A0D2MYP7_9CHLO</name>
<organism evidence="2 3">
    <name type="scientific">Monoraphidium neglectum</name>
    <dbReference type="NCBI Taxonomy" id="145388"/>
    <lineage>
        <taxon>Eukaryota</taxon>
        <taxon>Viridiplantae</taxon>
        <taxon>Chlorophyta</taxon>
        <taxon>core chlorophytes</taxon>
        <taxon>Chlorophyceae</taxon>
        <taxon>CS clade</taxon>
        <taxon>Sphaeropleales</taxon>
        <taxon>Selenastraceae</taxon>
        <taxon>Monoraphidium</taxon>
    </lineage>
</organism>
<feature type="compositionally biased region" description="Low complexity" evidence="1">
    <location>
        <begin position="234"/>
        <end position="248"/>
    </location>
</feature>
<evidence type="ECO:0000256" key="1">
    <source>
        <dbReference type="SAM" id="MobiDB-lite"/>
    </source>
</evidence>
<dbReference type="Proteomes" id="UP000054498">
    <property type="component" value="Unassembled WGS sequence"/>
</dbReference>
<feature type="region of interest" description="Disordered" evidence="1">
    <location>
        <begin position="284"/>
        <end position="309"/>
    </location>
</feature>
<keyword evidence="3" id="KW-1185">Reference proteome</keyword>
<feature type="compositionally biased region" description="Gly residues" evidence="1">
    <location>
        <begin position="222"/>
        <end position="233"/>
    </location>
</feature>
<dbReference type="RefSeq" id="XP_013904496.1">
    <property type="nucleotide sequence ID" value="XM_014049042.1"/>
</dbReference>
<evidence type="ECO:0000313" key="3">
    <source>
        <dbReference type="Proteomes" id="UP000054498"/>
    </source>
</evidence>
<reference evidence="2 3" key="1">
    <citation type="journal article" date="2013" name="BMC Genomics">
        <title>Reconstruction of the lipid metabolism for the microalga Monoraphidium neglectum from its genome sequence reveals characteristics suitable for biofuel production.</title>
        <authorList>
            <person name="Bogen C."/>
            <person name="Al-Dilaimi A."/>
            <person name="Albersmeier A."/>
            <person name="Wichmann J."/>
            <person name="Grundmann M."/>
            <person name="Rupp O."/>
            <person name="Lauersen K.J."/>
            <person name="Blifernez-Klassen O."/>
            <person name="Kalinowski J."/>
            <person name="Goesmann A."/>
            <person name="Mussgnug J.H."/>
            <person name="Kruse O."/>
        </authorList>
    </citation>
    <scope>NUCLEOTIDE SEQUENCE [LARGE SCALE GENOMIC DNA]</scope>
    <source>
        <strain evidence="2 3">SAG 48.87</strain>
    </source>
</reference>
<dbReference type="AlphaFoldDB" id="A0A0D2MYP7"/>